<dbReference type="Proteomes" id="UP000828251">
    <property type="component" value="Unassembled WGS sequence"/>
</dbReference>
<dbReference type="CDD" id="cd00590">
    <property type="entry name" value="RRM_SF"/>
    <property type="match status" value="1"/>
</dbReference>
<reference evidence="3 4" key="1">
    <citation type="journal article" date="2021" name="Plant Biotechnol. J.">
        <title>Multi-omics assisted identification of the key and species-specific regulatory components of drought-tolerant mechanisms in Gossypium stocksii.</title>
        <authorList>
            <person name="Yu D."/>
            <person name="Ke L."/>
            <person name="Zhang D."/>
            <person name="Wu Y."/>
            <person name="Sun Y."/>
            <person name="Mei J."/>
            <person name="Sun J."/>
            <person name="Sun Y."/>
        </authorList>
    </citation>
    <scope>NUCLEOTIDE SEQUENCE [LARGE SCALE GENOMIC DNA]</scope>
    <source>
        <strain evidence="4">cv. E1</strain>
        <tissue evidence="3">Leaf</tissue>
    </source>
</reference>
<evidence type="ECO:0000313" key="3">
    <source>
        <dbReference type="EMBL" id="KAH1040660.1"/>
    </source>
</evidence>
<evidence type="ECO:0000313" key="4">
    <source>
        <dbReference type="Proteomes" id="UP000828251"/>
    </source>
</evidence>
<gene>
    <name evidence="3" type="ORF">J1N35_042403</name>
</gene>
<dbReference type="OrthoDB" id="10259687at2759"/>
<accession>A0A9D3ZJJ9</accession>
<dbReference type="InterPro" id="IPR012677">
    <property type="entry name" value="Nucleotide-bd_a/b_plait_sf"/>
</dbReference>
<evidence type="ECO:0000259" key="2">
    <source>
        <dbReference type="PROSITE" id="PS50102"/>
    </source>
</evidence>
<name>A0A9D3ZJJ9_9ROSI</name>
<dbReference type="EMBL" id="JAIQCV010000012">
    <property type="protein sequence ID" value="KAH1040660.1"/>
    <property type="molecule type" value="Genomic_DNA"/>
</dbReference>
<dbReference type="GO" id="GO:0003723">
    <property type="term" value="F:RNA binding"/>
    <property type="evidence" value="ECO:0007669"/>
    <property type="project" value="UniProtKB-UniRule"/>
</dbReference>
<keyword evidence="1" id="KW-0694">RNA-binding</keyword>
<dbReference type="Pfam" id="PF00076">
    <property type="entry name" value="RRM_1"/>
    <property type="match status" value="1"/>
</dbReference>
<evidence type="ECO:0000256" key="1">
    <source>
        <dbReference type="PROSITE-ProRule" id="PRU00176"/>
    </source>
</evidence>
<feature type="non-terminal residue" evidence="3">
    <location>
        <position position="1"/>
    </location>
</feature>
<dbReference type="InterPro" id="IPR035979">
    <property type="entry name" value="RBD_domain_sf"/>
</dbReference>
<dbReference type="Gene3D" id="3.30.70.330">
    <property type="match status" value="1"/>
</dbReference>
<protein>
    <recommendedName>
        <fullName evidence="2">RRM domain-containing protein</fullName>
    </recommendedName>
</protein>
<dbReference type="InterPro" id="IPR000504">
    <property type="entry name" value="RRM_dom"/>
</dbReference>
<dbReference type="PROSITE" id="PS50102">
    <property type="entry name" value="RRM"/>
    <property type="match status" value="1"/>
</dbReference>
<dbReference type="SUPFAM" id="SSF54928">
    <property type="entry name" value="RNA-binding domain, RBD"/>
    <property type="match status" value="1"/>
</dbReference>
<proteinExistence type="predicted"/>
<sequence>RQEQLYTTFVDNISRELPRSVLCDFFNVHGRVEDVYIAYKSKNEKYSDTSFAFVRYKHEYKLWRAVRMGKNMNIKSPTQCIIEM</sequence>
<comment type="caution">
    <text evidence="3">The sequence shown here is derived from an EMBL/GenBank/DDBJ whole genome shotgun (WGS) entry which is preliminary data.</text>
</comment>
<feature type="non-terminal residue" evidence="3">
    <location>
        <position position="84"/>
    </location>
</feature>
<keyword evidence="4" id="KW-1185">Reference proteome</keyword>
<feature type="domain" description="RRM" evidence="2">
    <location>
        <begin position="6"/>
        <end position="79"/>
    </location>
</feature>
<dbReference type="AlphaFoldDB" id="A0A9D3ZJJ9"/>
<organism evidence="3 4">
    <name type="scientific">Gossypium stocksii</name>
    <dbReference type="NCBI Taxonomy" id="47602"/>
    <lineage>
        <taxon>Eukaryota</taxon>
        <taxon>Viridiplantae</taxon>
        <taxon>Streptophyta</taxon>
        <taxon>Embryophyta</taxon>
        <taxon>Tracheophyta</taxon>
        <taxon>Spermatophyta</taxon>
        <taxon>Magnoliopsida</taxon>
        <taxon>eudicotyledons</taxon>
        <taxon>Gunneridae</taxon>
        <taxon>Pentapetalae</taxon>
        <taxon>rosids</taxon>
        <taxon>malvids</taxon>
        <taxon>Malvales</taxon>
        <taxon>Malvaceae</taxon>
        <taxon>Malvoideae</taxon>
        <taxon>Gossypium</taxon>
    </lineage>
</organism>